<evidence type="ECO:0000256" key="1">
    <source>
        <dbReference type="SAM" id="MobiDB-lite"/>
    </source>
</evidence>
<feature type="chain" id="PRO_5031181553" evidence="2">
    <location>
        <begin position="28"/>
        <end position="239"/>
    </location>
</feature>
<reference evidence="4 5" key="1">
    <citation type="submission" date="2020-05" db="EMBL/GenBank/DDBJ databases">
        <authorList>
            <person name="Carlin C.R."/>
        </authorList>
    </citation>
    <scope>NUCLEOTIDE SEQUENCE [LARGE SCALE GENOMIC DNA]</scope>
    <source>
        <strain evidence="4 5">FSL W9-0585</strain>
    </source>
</reference>
<keyword evidence="5" id="KW-1185">Reference proteome</keyword>
<organism evidence="4 5">
    <name type="scientific">Listeria rustica</name>
    <dbReference type="NCBI Taxonomy" id="2713503"/>
    <lineage>
        <taxon>Bacteria</taxon>
        <taxon>Bacillati</taxon>
        <taxon>Bacillota</taxon>
        <taxon>Bacilli</taxon>
        <taxon>Bacillales</taxon>
        <taxon>Listeriaceae</taxon>
        <taxon>Listeria</taxon>
    </lineage>
</organism>
<evidence type="ECO:0000313" key="5">
    <source>
        <dbReference type="Proteomes" id="UP000548787"/>
    </source>
</evidence>
<comment type="caution">
    <text evidence="4">The sequence shown here is derived from an EMBL/GenBank/DDBJ whole genome shotgun (WGS) entry which is preliminary data.</text>
</comment>
<protein>
    <submittedName>
        <fullName evidence="4">WxL domain-containing protein</fullName>
    </submittedName>
</protein>
<dbReference type="Pfam" id="PF13731">
    <property type="entry name" value="WxL"/>
    <property type="match status" value="1"/>
</dbReference>
<feature type="domain" description="WxL" evidence="3">
    <location>
        <begin position="32"/>
        <end position="238"/>
    </location>
</feature>
<feature type="signal peptide" evidence="2">
    <location>
        <begin position="1"/>
        <end position="27"/>
    </location>
</feature>
<evidence type="ECO:0000313" key="4">
    <source>
        <dbReference type="EMBL" id="MBA3927712.1"/>
    </source>
</evidence>
<gene>
    <name evidence="4" type="ORF">HPK16_15345</name>
</gene>
<sequence>MNKNTIKGLLIAPLVFGILSVHVEAQAASPQAEYETKMDLSLEKRTGVVDPLDPEDPTKPLEPTKPGTSGALSIDHISDVMFGTHKRSKKNTIYYAELSQMVQKRDGKKIEVPNYVQVTDDRGNNKGWQLNVRMASQLKNGNHILEGAQLKLKNMKLISPSHGIRPIANKLIELNPVSLDSSSVVTAGENQGTGTWVAAFGGSKKDGKTSIQLTVPGKTKKYDGNYTTTLIWELVDSPS</sequence>
<evidence type="ECO:0000256" key="2">
    <source>
        <dbReference type="SAM" id="SignalP"/>
    </source>
</evidence>
<dbReference type="RefSeq" id="WP_181677777.1">
    <property type="nucleotide sequence ID" value="NZ_JABJVM010000024.1"/>
</dbReference>
<feature type="region of interest" description="Disordered" evidence="1">
    <location>
        <begin position="45"/>
        <end position="70"/>
    </location>
</feature>
<evidence type="ECO:0000259" key="3">
    <source>
        <dbReference type="Pfam" id="PF13731"/>
    </source>
</evidence>
<name>A0A7W1T903_9LIST</name>
<proteinExistence type="predicted"/>
<keyword evidence="2" id="KW-0732">Signal</keyword>
<reference evidence="4 5" key="2">
    <citation type="submission" date="2020-08" db="EMBL/GenBank/DDBJ databases">
        <title>Listeria ohnekaius sp. nov. and Listeria portnoyii sp. nov. isolated from non-agricultural and natural environments.</title>
        <authorList>
            <person name="Weller D."/>
            <person name="Belias A.M."/>
            <person name="Liao J."/>
            <person name="Guo S."/>
            <person name="Orsi R.H."/>
            <person name="Wiedmann M."/>
        </authorList>
    </citation>
    <scope>NUCLEOTIDE SEQUENCE [LARGE SCALE GENOMIC DNA]</scope>
    <source>
        <strain evidence="4 5">FSL W9-0585</strain>
    </source>
</reference>
<dbReference type="EMBL" id="JABJVM010000024">
    <property type="protein sequence ID" value="MBA3927712.1"/>
    <property type="molecule type" value="Genomic_DNA"/>
</dbReference>
<dbReference type="InterPro" id="IPR027994">
    <property type="entry name" value="WxL_dom"/>
</dbReference>
<dbReference type="AlphaFoldDB" id="A0A7W1T903"/>
<dbReference type="Proteomes" id="UP000548787">
    <property type="component" value="Unassembled WGS sequence"/>
</dbReference>
<accession>A0A7W1T903</accession>